<dbReference type="AlphaFoldDB" id="A0A2P7EEE6"/>
<comment type="caution">
    <text evidence="2">The sequence shown here is derived from an EMBL/GenBank/DDBJ whole genome shotgun (WGS) entry which is preliminary data.</text>
</comment>
<organism evidence="2 3">
    <name type="scientific">Synechococcus lacustris str. Tous</name>
    <dbReference type="NCBI Taxonomy" id="1910958"/>
    <lineage>
        <taxon>Bacteria</taxon>
        <taxon>Bacillati</taxon>
        <taxon>Cyanobacteriota</taxon>
        <taxon>Cyanophyceae</taxon>
        <taxon>Synechococcales</taxon>
        <taxon>Synechococcaceae</taxon>
        <taxon>Synechococcus</taxon>
    </lineage>
</organism>
<dbReference type="Proteomes" id="UP000240206">
    <property type="component" value="Unassembled WGS sequence"/>
</dbReference>
<dbReference type="EMBL" id="PXVC01000027">
    <property type="protein sequence ID" value="PSI01588.1"/>
    <property type="molecule type" value="Genomic_DNA"/>
</dbReference>
<feature type="domain" description="DUF4145" evidence="1">
    <location>
        <begin position="70"/>
        <end position="159"/>
    </location>
</feature>
<dbReference type="RefSeq" id="WP_106499974.1">
    <property type="nucleotide sequence ID" value="NZ_PXVC01000027.1"/>
</dbReference>
<proteinExistence type="predicted"/>
<accession>A0A2P7EEE6</accession>
<name>A0A2P7EEE6_9SYNE</name>
<dbReference type="Pfam" id="PF13643">
    <property type="entry name" value="DUF4145"/>
    <property type="match status" value="1"/>
</dbReference>
<evidence type="ECO:0000313" key="3">
    <source>
        <dbReference type="Proteomes" id="UP000240206"/>
    </source>
</evidence>
<reference evidence="3" key="1">
    <citation type="submission" date="2018-03" db="EMBL/GenBank/DDBJ databases">
        <title>Ecological and genomic features of two cosmopolitan and abundant freshwater picocyanobacteria.</title>
        <authorList>
            <person name="Cabello-Yeves P.J."/>
            <person name="Picazo A."/>
            <person name="Camacho A."/>
            <person name="Callieri C."/>
            <person name="Rosselli R."/>
            <person name="Roda-Garcia J."/>
            <person name="Coutinho F.H."/>
            <person name="Rodriguez-Valera F."/>
        </authorList>
    </citation>
    <scope>NUCLEOTIDE SEQUENCE [LARGE SCALE GENOMIC DNA]</scope>
    <source>
        <strain evidence="3">Tous</strain>
    </source>
</reference>
<sequence length="172" mass="19534">MIIFDTDRHLSVLGRAIDSTLARVDAKDLRNPLSSDLPGLKQLNDLLRNRVDPRNLHSSAMAHDLGELLEILRAKQIAPIALGIHARRVVEKLVLHSLRDDPDQHRLNLNHGIRLLAQRGADRWLISCLHQVRCFGNWMGHPSTDDAPRPVQLHDVLAMLSALQRVLEDYPW</sequence>
<keyword evidence="3" id="KW-1185">Reference proteome</keyword>
<evidence type="ECO:0000259" key="1">
    <source>
        <dbReference type="Pfam" id="PF13643"/>
    </source>
</evidence>
<gene>
    <name evidence="2" type="ORF">C7K08_07220</name>
</gene>
<evidence type="ECO:0000313" key="2">
    <source>
        <dbReference type="EMBL" id="PSI01588.1"/>
    </source>
</evidence>
<dbReference type="InterPro" id="IPR025285">
    <property type="entry name" value="DUF4145"/>
</dbReference>
<protein>
    <recommendedName>
        <fullName evidence="1">DUF4145 domain-containing protein</fullName>
    </recommendedName>
</protein>